<dbReference type="EMBL" id="WNKU01000003">
    <property type="protein sequence ID" value="MTV48368.1"/>
    <property type="molecule type" value="Genomic_DNA"/>
</dbReference>
<reference evidence="2 3" key="1">
    <citation type="submission" date="2019-11" db="EMBL/GenBank/DDBJ databases">
        <title>Whole-genome sequence of a the green, strictly anaerobic photosynthetic bacterium Heliobacillus mobilis DSM 6151.</title>
        <authorList>
            <person name="Kyndt J.A."/>
            <person name="Meyer T.E."/>
        </authorList>
    </citation>
    <scope>NUCLEOTIDE SEQUENCE [LARGE SCALE GENOMIC DNA]</scope>
    <source>
        <strain evidence="2 3">DSM 6151</strain>
    </source>
</reference>
<evidence type="ECO:0000313" key="3">
    <source>
        <dbReference type="Proteomes" id="UP000430670"/>
    </source>
</evidence>
<comment type="caution">
    <text evidence="2">The sequence shown here is derived from an EMBL/GenBank/DDBJ whole genome shotgun (WGS) entry which is preliminary data.</text>
</comment>
<dbReference type="Pfam" id="PF07872">
    <property type="entry name" value="DUF1659"/>
    <property type="match status" value="1"/>
</dbReference>
<proteinExistence type="predicted"/>
<name>A0A6I3SHQ5_HELMO</name>
<dbReference type="OrthoDB" id="1954703at2"/>
<evidence type="ECO:0000313" key="2">
    <source>
        <dbReference type="EMBL" id="MTV48368.1"/>
    </source>
</evidence>
<feature type="domain" description="DUF1659" evidence="1">
    <location>
        <begin position="10"/>
        <end position="81"/>
    </location>
</feature>
<keyword evidence="3" id="KW-1185">Reference proteome</keyword>
<dbReference type="Proteomes" id="UP000430670">
    <property type="component" value="Unassembled WGS sequence"/>
</dbReference>
<organism evidence="2 3">
    <name type="scientific">Heliobacterium mobile</name>
    <name type="common">Heliobacillus mobilis</name>
    <dbReference type="NCBI Taxonomy" id="28064"/>
    <lineage>
        <taxon>Bacteria</taxon>
        <taxon>Bacillati</taxon>
        <taxon>Bacillota</taxon>
        <taxon>Clostridia</taxon>
        <taxon>Eubacteriales</taxon>
        <taxon>Heliobacteriaceae</taxon>
        <taxon>Heliobacterium</taxon>
    </lineage>
</organism>
<sequence>MFGRRSKRMAINKSAVTASLRLSVQTGTNSKGEPLVQNRDYKGLKPAATDETVFTTAQALASLMSIPVSRISRIDQNALVEA</sequence>
<protein>
    <submittedName>
        <fullName evidence="2">DUF1659 domain-containing protein</fullName>
    </submittedName>
</protein>
<evidence type="ECO:0000259" key="1">
    <source>
        <dbReference type="Pfam" id="PF07872"/>
    </source>
</evidence>
<gene>
    <name evidence="2" type="ORF">GJ688_05150</name>
</gene>
<dbReference type="AlphaFoldDB" id="A0A6I3SHQ5"/>
<dbReference type="InterPro" id="IPR012454">
    <property type="entry name" value="DUF1659"/>
</dbReference>
<accession>A0A6I3SHQ5</accession>